<sequence length="97" mass="10779">MATSSSSSSPPPESPQTCNISSSDDSLEVNKELERMIEDVENMAVHLTWMSYDMVALRTNPEFIVSLQKLKDAVQRCKTTVLGEQQPETNECTNAVQ</sequence>
<evidence type="ECO:0008006" key="4">
    <source>
        <dbReference type="Google" id="ProtNLM"/>
    </source>
</evidence>
<evidence type="ECO:0000313" key="3">
    <source>
        <dbReference type="Proteomes" id="UP000694523"/>
    </source>
</evidence>
<accession>A0A8C6TBT4</accession>
<dbReference type="AlphaFoldDB" id="A0A8C6TBT4"/>
<organism evidence="2 3">
    <name type="scientific">Neogobius melanostomus</name>
    <name type="common">round goby</name>
    <dbReference type="NCBI Taxonomy" id="47308"/>
    <lineage>
        <taxon>Eukaryota</taxon>
        <taxon>Metazoa</taxon>
        <taxon>Chordata</taxon>
        <taxon>Craniata</taxon>
        <taxon>Vertebrata</taxon>
        <taxon>Euteleostomi</taxon>
        <taxon>Actinopterygii</taxon>
        <taxon>Neopterygii</taxon>
        <taxon>Teleostei</taxon>
        <taxon>Neoteleostei</taxon>
        <taxon>Acanthomorphata</taxon>
        <taxon>Gobiaria</taxon>
        <taxon>Gobiiformes</taxon>
        <taxon>Gobioidei</taxon>
        <taxon>Gobiidae</taxon>
        <taxon>Benthophilinae</taxon>
        <taxon>Neogobiini</taxon>
        <taxon>Neogobius</taxon>
    </lineage>
</organism>
<reference evidence="2" key="1">
    <citation type="submission" date="2025-08" db="UniProtKB">
        <authorList>
            <consortium name="Ensembl"/>
        </authorList>
    </citation>
    <scope>IDENTIFICATION</scope>
</reference>
<dbReference type="GO" id="GO:0007131">
    <property type="term" value="P:reciprocal meiotic recombination"/>
    <property type="evidence" value="ECO:0007669"/>
    <property type="project" value="InterPro"/>
</dbReference>
<protein>
    <recommendedName>
        <fullName evidence="4">Synaptonemal complex central element protein 3</fullName>
    </recommendedName>
</protein>
<dbReference type="GO" id="GO:0007283">
    <property type="term" value="P:spermatogenesis"/>
    <property type="evidence" value="ECO:0007669"/>
    <property type="project" value="InterPro"/>
</dbReference>
<name>A0A8C6TBT4_9GOBI</name>
<reference evidence="2" key="2">
    <citation type="submission" date="2025-09" db="UniProtKB">
        <authorList>
            <consortium name="Ensembl"/>
        </authorList>
    </citation>
    <scope>IDENTIFICATION</scope>
</reference>
<evidence type="ECO:0000256" key="1">
    <source>
        <dbReference type="SAM" id="MobiDB-lite"/>
    </source>
</evidence>
<evidence type="ECO:0000313" key="2">
    <source>
        <dbReference type="Ensembl" id="ENSNMLP00000018725.1"/>
    </source>
</evidence>
<dbReference type="Ensembl" id="ENSNMLT00000021061.1">
    <property type="protein sequence ID" value="ENSNMLP00000018725.1"/>
    <property type="gene ID" value="ENSNMLG00000012312.1"/>
</dbReference>
<dbReference type="Proteomes" id="UP000694523">
    <property type="component" value="Unplaced"/>
</dbReference>
<dbReference type="PANTHER" id="PTHR36686">
    <property type="entry name" value="SYNAPTONEMAL COMPLEX CENTRAL ELEMENT PROTEIN 3"/>
    <property type="match status" value="1"/>
</dbReference>
<dbReference type="InterPro" id="IPR028145">
    <property type="entry name" value="Synaptonemal_3"/>
</dbReference>
<proteinExistence type="predicted"/>
<keyword evidence="3" id="KW-1185">Reference proteome</keyword>
<feature type="region of interest" description="Disordered" evidence="1">
    <location>
        <begin position="1"/>
        <end position="27"/>
    </location>
</feature>
<dbReference type="Pfam" id="PF15191">
    <property type="entry name" value="Synaptonemal_3"/>
    <property type="match status" value="1"/>
</dbReference>
<dbReference type="GO" id="GO:0007130">
    <property type="term" value="P:synaptonemal complex assembly"/>
    <property type="evidence" value="ECO:0007669"/>
    <property type="project" value="InterPro"/>
</dbReference>
<dbReference type="PANTHER" id="PTHR36686:SF1">
    <property type="entry name" value="SYNAPTONEMAL COMPLEX CENTRAL ELEMENT PROTEIN 3"/>
    <property type="match status" value="1"/>
</dbReference>